<dbReference type="AlphaFoldDB" id="A0ABD2B6C1"/>
<proteinExistence type="predicted"/>
<feature type="compositionally biased region" description="Basic and acidic residues" evidence="1">
    <location>
        <begin position="12"/>
        <end position="24"/>
    </location>
</feature>
<feature type="compositionally biased region" description="Basic and acidic residues" evidence="1">
    <location>
        <begin position="77"/>
        <end position="92"/>
    </location>
</feature>
<evidence type="ECO:0000313" key="3">
    <source>
        <dbReference type="Proteomes" id="UP001607303"/>
    </source>
</evidence>
<sequence length="160" mass="18295">MITDEIVGTSTKEMKKGSHNRDRSPAGVKYPTVCTKLSFLSQHPREKERAYVPRTPLNKEEDEEEEKEEEEEEEEDGKMKKTSENDRVGEREEANDDGSGQKLPMRNSHLRGRKVNFAVDVGEPRYCRGSSLAQLFYSLDMVAILFTGERSTKNVRQSLP</sequence>
<feature type="region of interest" description="Disordered" evidence="1">
    <location>
        <begin position="1"/>
        <end position="109"/>
    </location>
</feature>
<dbReference type="Proteomes" id="UP001607303">
    <property type="component" value="Unassembled WGS sequence"/>
</dbReference>
<comment type="caution">
    <text evidence="2">The sequence shown here is derived from an EMBL/GenBank/DDBJ whole genome shotgun (WGS) entry which is preliminary data.</text>
</comment>
<evidence type="ECO:0000256" key="1">
    <source>
        <dbReference type="SAM" id="MobiDB-lite"/>
    </source>
</evidence>
<evidence type="ECO:0000313" key="2">
    <source>
        <dbReference type="EMBL" id="KAL2728259.1"/>
    </source>
</evidence>
<accession>A0ABD2B6C1</accession>
<name>A0ABD2B6C1_VESMC</name>
<reference evidence="2 3" key="1">
    <citation type="journal article" date="2024" name="Ann. Entomol. Soc. Am.">
        <title>Genomic analyses of the southern and eastern yellowjacket wasps (Hymenoptera: Vespidae) reveal evolutionary signatures of social life.</title>
        <authorList>
            <person name="Catto M.A."/>
            <person name="Caine P.B."/>
            <person name="Orr S.E."/>
            <person name="Hunt B.G."/>
            <person name="Goodisman M.A.D."/>
        </authorList>
    </citation>
    <scope>NUCLEOTIDE SEQUENCE [LARGE SCALE GENOMIC DNA]</scope>
    <source>
        <strain evidence="2">232</strain>
        <tissue evidence="2">Head and thorax</tissue>
    </source>
</reference>
<keyword evidence="3" id="KW-1185">Reference proteome</keyword>
<organism evidence="2 3">
    <name type="scientific">Vespula maculifrons</name>
    <name type="common">Eastern yellow jacket</name>
    <name type="synonym">Wasp</name>
    <dbReference type="NCBI Taxonomy" id="7453"/>
    <lineage>
        <taxon>Eukaryota</taxon>
        <taxon>Metazoa</taxon>
        <taxon>Ecdysozoa</taxon>
        <taxon>Arthropoda</taxon>
        <taxon>Hexapoda</taxon>
        <taxon>Insecta</taxon>
        <taxon>Pterygota</taxon>
        <taxon>Neoptera</taxon>
        <taxon>Endopterygota</taxon>
        <taxon>Hymenoptera</taxon>
        <taxon>Apocrita</taxon>
        <taxon>Aculeata</taxon>
        <taxon>Vespoidea</taxon>
        <taxon>Vespidae</taxon>
        <taxon>Vespinae</taxon>
        <taxon>Vespula</taxon>
    </lineage>
</organism>
<protein>
    <submittedName>
        <fullName evidence="2">Uncharacterized protein</fullName>
    </submittedName>
</protein>
<gene>
    <name evidence="2" type="ORF">V1477_017535</name>
</gene>
<feature type="compositionally biased region" description="Acidic residues" evidence="1">
    <location>
        <begin position="60"/>
        <end position="76"/>
    </location>
</feature>
<dbReference type="EMBL" id="JAYRBN010000100">
    <property type="protein sequence ID" value="KAL2728259.1"/>
    <property type="molecule type" value="Genomic_DNA"/>
</dbReference>